<feature type="transmembrane region" description="Helical" evidence="2">
    <location>
        <begin position="51"/>
        <end position="76"/>
    </location>
</feature>
<dbReference type="Pfam" id="PF05569">
    <property type="entry name" value="Peptidase_M56"/>
    <property type="match status" value="1"/>
</dbReference>
<sequence>MSVWIEQFMAWGDSHPSFALLCVWIIRAAVVVLTAWIIQRLARSRSSSVRHCVWIGAFGALVLLIPQLLTAIPIQIPVQVQSSTPNETQVLRDRAGNSSERSLAVEAPIDRPWNATDANASGLDRAPRTAASPAPAVPMSDVVAAASTRQRPGVIVPKESSIVFIMIVVYGVGLLSWLARIVVSGLRLRRFASNASSFSQEHRALAQSCAARLGLRSPPQCRVSMDVSMPLTFGVIRPIVLVPIDFESFTVDQQRHCLLHEMAHVARRDACWNWLAEITTAVYWFHPSVHWARWQLRRSREDAADDAVVRSGERASAYSRSLLEITQNIVASDSQPVAAVHSGTNLQNRIGRLLDPRLNVDPQSRWTVPVIGIVFSLITLTGIHFQVVTGQTPTTAETPRPQRSNTQQSDNVSADIAADIAADVAADVAATTDERSTDVGLYDQFKAVELATSDNDDDQDRIDIEFQGRVTDPSGPIADAVVLIREFVAFRGPSGRYLPPPIVARTTTDQQGRYHIRGIPIVRLKSLGLARWEVLVADPNDRLGLGAYALSSFDRRQPTPWKASIDIQLPGSEEIAAQVVTPAGSGIGDVRVAVKEINVPESVDFDAGPFFRGSKQGFPKQSHVFRFPTDELQLLARTDSDGRFAFQMPKNASLVLGLRQSESFPRLLRLSAPKYQRGIMATHVADEYVSPATIELRRLLLVSVAVEDEAGEAVKQFSLSALTPRGKAQSQRFQVSDDGELRTTKEFLREAAGDDGRVQFVARFPFESGLLPLATSAEAESVIDRRSLRLQTLQGTRASGRVVRASDGEGVADVQVCWHRQADHLEDTLLRATTDAQGEWRMVVPKEKGFLTVVGSSPGLDLWMTDRFNAETSRPPQMTQAIEADDRFDLKVPDFQVQSIPVRWVTVVDTSGSPVEGVWIHCGFIETLKRDNRTYHLPQTLAESAKTGPDGRCALLLHRSTWEHGTVSVTKIDDESSSTRPRFTAAQATINPDSDAPIKLVLRDPWLVSGRVMLDGTPATGLTVGLTTRLIGSGDFGQFKTDTVPIGEDGSFQVQAVAGLEYAVAVRQDAETETKYFYWQTPIPEARSGRVDVGTLSISSNQLKTHQQLYDERYKPK</sequence>
<dbReference type="Proteomes" id="UP000318081">
    <property type="component" value="Chromosome"/>
</dbReference>
<evidence type="ECO:0000256" key="1">
    <source>
        <dbReference type="SAM" id="MobiDB-lite"/>
    </source>
</evidence>
<reference evidence="4 5" key="1">
    <citation type="submission" date="2019-02" db="EMBL/GenBank/DDBJ databases">
        <title>Deep-cultivation of Planctomycetes and their phenomic and genomic characterization uncovers novel biology.</title>
        <authorList>
            <person name="Wiegand S."/>
            <person name="Jogler M."/>
            <person name="Boedeker C."/>
            <person name="Pinto D."/>
            <person name="Vollmers J."/>
            <person name="Rivas-Marin E."/>
            <person name="Kohn T."/>
            <person name="Peeters S.H."/>
            <person name="Heuer A."/>
            <person name="Rast P."/>
            <person name="Oberbeckmann S."/>
            <person name="Bunk B."/>
            <person name="Jeske O."/>
            <person name="Meyerdierks A."/>
            <person name="Storesund J.E."/>
            <person name="Kallscheuer N."/>
            <person name="Luecker S."/>
            <person name="Lage O.M."/>
            <person name="Pohl T."/>
            <person name="Merkel B.J."/>
            <person name="Hornburger P."/>
            <person name="Mueller R.-W."/>
            <person name="Bruemmer F."/>
            <person name="Labrenz M."/>
            <person name="Spormann A.M."/>
            <person name="Op den Camp H."/>
            <person name="Overmann J."/>
            <person name="Amann R."/>
            <person name="Jetten M.S.M."/>
            <person name="Mascher T."/>
            <person name="Medema M.H."/>
            <person name="Devos D.P."/>
            <person name="Kaster A.-K."/>
            <person name="Ovreas L."/>
            <person name="Rohde M."/>
            <person name="Galperin M.Y."/>
            <person name="Jogler C."/>
        </authorList>
    </citation>
    <scope>NUCLEOTIDE SEQUENCE [LARGE SCALE GENOMIC DNA]</scope>
    <source>
        <strain evidence="4 5">TBK1r</strain>
    </source>
</reference>
<dbReference type="CDD" id="cd07341">
    <property type="entry name" value="M56_BlaR1_MecR1_like"/>
    <property type="match status" value="1"/>
</dbReference>
<keyword evidence="2" id="KW-0472">Membrane</keyword>
<keyword evidence="5" id="KW-1185">Reference proteome</keyword>
<dbReference type="EMBL" id="CP036432">
    <property type="protein sequence ID" value="QDV86491.1"/>
    <property type="molecule type" value="Genomic_DNA"/>
</dbReference>
<dbReference type="InterPro" id="IPR052173">
    <property type="entry name" value="Beta-lactam_resp_regulator"/>
</dbReference>
<proteinExistence type="predicted"/>
<accession>A0ABX5Y0P1</accession>
<evidence type="ECO:0000256" key="2">
    <source>
        <dbReference type="SAM" id="Phobius"/>
    </source>
</evidence>
<dbReference type="PANTHER" id="PTHR34978:SF3">
    <property type="entry name" value="SLR0241 PROTEIN"/>
    <property type="match status" value="1"/>
</dbReference>
<evidence type="ECO:0000313" key="5">
    <source>
        <dbReference type="Proteomes" id="UP000318081"/>
    </source>
</evidence>
<dbReference type="RefSeq" id="WP_145217697.1">
    <property type="nucleotide sequence ID" value="NZ_CP036432.1"/>
</dbReference>
<dbReference type="InterPro" id="IPR008756">
    <property type="entry name" value="Peptidase_M56"/>
</dbReference>
<keyword evidence="2" id="KW-1133">Transmembrane helix</keyword>
<evidence type="ECO:0000313" key="4">
    <source>
        <dbReference type="EMBL" id="QDV86491.1"/>
    </source>
</evidence>
<gene>
    <name evidence="4" type="primary">blaR1_5</name>
    <name evidence="4" type="ORF">TBK1r_55100</name>
</gene>
<feature type="transmembrane region" description="Helical" evidence="2">
    <location>
        <begin position="18"/>
        <end position="39"/>
    </location>
</feature>
<feature type="domain" description="Peptidase M56" evidence="3">
    <location>
        <begin position="25"/>
        <end position="350"/>
    </location>
</feature>
<organism evidence="4 5">
    <name type="scientific">Stieleria magnilauensis</name>
    <dbReference type="NCBI Taxonomy" id="2527963"/>
    <lineage>
        <taxon>Bacteria</taxon>
        <taxon>Pseudomonadati</taxon>
        <taxon>Planctomycetota</taxon>
        <taxon>Planctomycetia</taxon>
        <taxon>Pirellulales</taxon>
        <taxon>Pirellulaceae</taxon>
        <taxon>Stieleria</taxon>
    </lineage>
</organism>
<feature type="transmembrane region" description="Helical" evidence="2">
    <location>
        <begin position="162"/>
        <end position="183"/>
    </location>
</feature>
<feature type="region of interest" description="Disordered" evidence="1">
    <location>
        <begin position="391"/>
        <end position="411"/>
    </location>
</feature>
<name>A0ABX5Y0P1_9BACT</name>
<protein>
    <submittedName>
        <fullName evidence="4">Regulatory protein BlaR1</fullName>
    </submittedName>
</protein>
<dbReference type="PANTHER" id="PTHR34978">
    <property type="entry name" value="POSSIBLE SENSOR-TRANSDUCER PROTEIN BLAR"/>
    <property type="match status" value="1"/>
</dbReference>
<evidence type="ECO:0000259" key="3">
    <source>
        <dbReference type="Pfam" id="PF05569"/>
    </source>
</evidence>
<feature type="transmembrane region" description="Helical" evidence="2">
    <location>
        <begin position="366"/>
        <end position="385"/>
    </location>
</feature>
<keyword evidence="2" id="KW-0812">Transmembrane</keyword>